<organism evidence="2 3">
    <name type="scientific">Glycomyces buryatensis</name>
    <dbReference type="NCBI Taxonomy" id="2570927"/>
    <lineage>
        <taxon>Bacteria</taxon>
        <taxon>Bacillati</taxon>
        <taxon>Actinomycetota</taxon>
        <taxon>Actinomycetes</taxon>
        <taxon>Glycomycetales</taxon>
        <taxon>Glycomycetaceae</taxon>
        <taxon>Glycomyces</taxon>
    </lineage>
</organism>
<proteinExistence type="predicted"/>
<dbReference type="EMBL" id="STGY01000037">
    <property type="protein sequence ID" value="THV41924.1"/>
    <property type="molecule type" value="Genomic_DNA"/>
</dbReference>
<reference evidence="3" key="1">
    <citation type="submission" date="2019-04" db="EMBL/GenBank/DDBJ databases">
        <title>Nocardioides xinjiangensis sp. nov.</title>
        <authorList>
            <person name="Liu S."/>
        </authorList>
    </citation>
    <scope>NUCLEOTIDE SEQUENCE [LARGE SCALE GENOMIC DNA]</scope>
    <source>
        <strain evidence="3">18</strain>
    </source>
</reference>
<protein>
    <submittedName>
        <fullName evidence="2">Uncharacterized protein</fullName>
    </submittedName>
</protein>
<accession>A0A4S8QMH0</accession>
<dbReference type="Proteomes" id="UP000308760">
    <property type="component" value="Unassembled WGS sequence"/>
</dbReference>
<gene>
    <name evidence="2" type="ORF">FAB82_09410</name>
</gene>
<evidence type="ECO:0000313" key="2">
    <source>
        <dbReference type="EMBL" id="THV41924.1"/>
    </source>
</evidence>
<evidence type="ECO:0000256" key="1">
    <source>
        <dbReference type="SAM" id="Coils"/>
    </source>
</evidence>
<dbReference type="RefSeq" id="WP_136534287.1">
    <property type="nucleotide sequence ID" value="NZ_STGY01000037.1"/>
</dbReference>
<feature type="coiled-coil region" evidence="1">
    <location>
        <begin position="60"/>
        <end position="91"/>
    </location>
</feature>
<name>A0A4S8QMH0_9ACTN</name>
<dbReference type="AlphaFoldDB" id="A0A4S8QMH0"/>
<comment type="caution">
    <text evidence="2">The sequence shown here is derived from an EMBL/GenBank/DDBJ whole genome shotgun (WGS) entry which is preliminary data.</text>
</comment>
<keyword evidence="1" id="KW-0175">Coiled coil</keyword>
<keyword evidence="3" id="KW-1185">Reference proteome</keyword>
<sequence length="134" mass="14702">MSDEDKMTISGGYHNHGEGKVAAMGDQATGYIGAIGENNSVRFYGADGGDRSLEQLGHLVEQMRELLEAHAADLGEKRAEVEEVIDELEEGLSKHNRPSMLRRTAQAIVDLTKDLTVFADLANKILDLIDKLKH</sequence>
<evidence type="ECO:0000313" key="3">
    <source>
        <dbReference type="Proteomes" id="UP000308760"/>
    </source>
</evidence>
<reference evidence="2 3" key="2">
    <citation type="submission" date="2019-05" db="EMBL/GenBank/DDBJ databases">
        <title>Glycomyces buryatensis sp. nov.</title>
        <authorList>
            <person name="Nikitina E."/>
        </authorList>
    </citation>
    <scope>NUCLEOTIDE SEQUENCE [LARGE SCALE GENOMIC DNA]</scope>
    <source>
        <strain evidence="2 3">18</strain>
    </source>
</reference>